<feature type="transmembrane region" description="Helical" evidence="5">
    <location>
        <begin position="338"/>
        <end position="362"/>
    </location>
</feature>
<dbReference type="GO" id="GO:0005886">
    <property type="term" value="C:plasma membrane"/>
    <property type="evidence" value="ECO:0007669"/>
    <property type="project" value="UniProtKB-SubCell"/>
</dbReference>
<evidence type="ECO:0000256" key="1">
    <source>
        <dbReference type="ARBA" id="ARBA00004651"/>
    </source>
</evidence>
<dbReference type="Gene3D" id="1.10.3720.10">
    <property type="entry name" value="MetI-like"/>
    <property type="match status" value="1"/>
</dbReference>
<feature type="transmembrane region" description="Helical" evidence="5">
    <location>
        <begin position="497"/>
        <end position="520"/>
    </location>
</feature>
<dbReference type="InterPro" id="IPR000515">
    <property type="entry name" value="MetI-like"/>
</dbReference>
<evidence type="ECO:0000256" key="5">
    <source>
        <dbReference type="RuleBase" id="RU363032"/>
    </source>
</evidence>
<dbReference type="EMBL" id="ATBP01000594">
    <property type="protein sequence ID" value="ETR69647.1"/>
    <property type="molecule type" value="Genomic_DNA"/>
</dbReference>
<feature type="domain" description="ABC transmembrane type-1" evidence="6">
    <location>
        <begin position="332"/>
        <end position="520"/>
    </location>
</feature>
<keyword evidence="5" id="KW-0813">Transport</keyword>
<feature type="transmembrane region" description="Helical" evidence="5">
    <location>
        <begin position="449"/>
        <end position="471"/>
    </location>
</feature>
<dbReference type="SUPFAM" id="SSF161098">
    <property type="entry name" value="MetI-like"/>
    <property type="match status" value="1"/>
</dbReference>
<dbReference type="Pfam" id="PF00528">
    <property type="entry name" value="BPD_transp_1"/>
    <property type="match status" value="1"/>
</dbReference>
<accession>A0A1V1P469</accession>
<comment type="subcellular location">
    <subcellularLocation>
        <location evidence="1 5">Cell membrane</location>
        <topology evidence="1 5">Multi-pass membrane protein</topology>
    </subcellularLocation>
</comment>
<keyword evidence="3 5" id="KW-1133">Transmembrane helix</keyword>
<dbReference type="AlphaFoldDB" id="A0A1V1P469"/>
<protein>
    <submittedName>
        <fullName evidence="7">Microcin C transport system permease protein</fullName>
    </submittedName>
</protein>
<dbReference type="CDD" id="cd06261">
    <property type="entry name" value="TM_PBP2"/>
    <property type="match status" value="1"/>
</dbReference>
<reference evidence="8" key="1">
    <citation type="submission" date="2012-11" db="EMBL/GenBank/DDBJ databases">
        <authorList>
            <person name="Lucero-Rivera Y.E."/>
            <person name="Tovar-Ramirez D."/>
        </authorList>
    </citation>
    <scope>NUCLEOTIDE SEQUENCE [LARGE SCALE GENOMIC DNA]</scope>
    <source>
        <strain evidence="8">Araruama</strain>
    </source>
</reference>
<evidence type="ECO:0000256" key="2">
    <source>
        <dbReference type="ARBA" id="ARBA00022692"/>
    </source>
</evidence>
<dbReference type="PROSITE" id="PS50928">
    <property type="entry name" value="ABC_TM1"/>
    <property type="match status" value="1"/>
</dbReference>
<proteinExistence type="inferred from homology"/>
<dbReference type="PANTHER" id="PTHR30325:SF0">
    <property type="entry name" value="INNER MEMBRANE ABC TRANSPORTER PERMEASE PROTEIN YEJE"/>
    <property type="match status" value="1"/>
</dbReference>
<gene>
    <name evidence="7" type="ORF">OMM_03799</name>
</gene>
<feature type="transmembrane region" description="Helical" evidence="5">
    <location>
        <begin position="21"/>
        <end position="39"/>
    </location>
</feature>
<keyword evidence="4 5" id="KW-0472">Membrane</keyword>
<dbReference type="InterPro" id="IPR035906">
    <property type="entry name" value="MetI-like_sf"/>
</dbReference>
<name>A0A1V1P469_9BACT</name>
<organism evidence="7 8">
    <name type="scientific">Candidatus Magnetoglobus multicellularis str. Araruama</name>
    <dbReference type="NCBI Taxonomy" id="890399"/>
    <lineage>
        <taxon>Bacteria</taxon>
        <taxon>Pseudomonadati</taxon>
        <taxon>Thermodesulfobacteriota</taxon>
        <taxon>Desulfobacteria</taxon>
        <taxon>Desulfobacterales</taxon>
        <taxon>Desulfobacteraceae</taxon>
        <taxon>Candidatus Magnetoglobus</taxon>
    </lineage>
</organism>
<feature type="transmembrane region" description="Helical" evidence="5">
    <location>
        <begin position="374"/>
        <end position="391"/>
    </location>
</feature>
<dbReference type="PANTHER" id="PTHR30325">
    <property type="entry name" value="MEMBRANE COMPONENT OF ABC TRANSPORTER"/>
    <property type="match status" value="1"/>
</dbReference>
<dbReference type="GO" id="GO:0042884">
    <property type="term" value="P:microcin transport"/>
    <property type="evidence" value="ECO:0007669"/>
    <property type="project" value="TreeGrafter"/>
</dbReference>
<comment type="caution">
    <text evidence="7">The sequence shown here is derived from an EMBL/GenBank/DDBJ whole genome shotgun (WGS) entry which is preliminary data.</text>
</comment>
<keyword evidence="2 5" id="KW-0812">Transmembrane</keyword>
<dbReference type="Proteomes" id="UP000189670">
    <property type="component" value="Unassembled WGS sequence"/>
</dbReference>
<evidence type="ECO:0000313" key="8">
    <source>
        <dbReference type="Proteomes" id="UP000189670"/>
    </source>
</evidence>
<evidence type="ECO:0000259" key="6">
    <source>
        <dbReference type="PROSITE" id="PS50928"/>
    </source>
</evidence>
<dbReference type="GO" id="GO:0055085">
    <property type="term" value="P:transmembrane transport"/>
    <property type="evidence" value="ECO:0007669"/>
    <property type="project" value="InterPro"/>
</dbReference>
<evidence type="ECO:0000313" key="7">
    <source>
        <dbReference type="EMBL" id="ETR69647.1"/>
    </source>
</evidence>
<feature type="transmembrane region" description="Helical" evidence="5">
    <location>
        <begin position="397"/>
        <end position="414"/>
    </location>
</feature>
<evidence type="ECO:0000256" key="3">
    <source>
        <dbReference type="ARBA" id="ARBA00022989"/>
    </source>
</evidence>
<sequence length="536" mass="61453">MRLLKNPIAQKRFLRFKEMKRAYYSFWLLLFIYCISLFSECICYNVPLFVRYNGQSYFPLIWYYPDNQFTGSGKKTRPDYKSIQQSAAFKNNPENWMIFPIHPFGPNESISPENIKIDNKVYLNFTCQPVLGHIRITQTGHIKSAYNMQAFTNTKDRKLKGQLLENHFSLPKNFITAIKKRFNNESCPRESIQLKSADGNIFTVSLSTYSRRARSPGRLRLVFRKEAAISQPIQIVFLSGEKIVQGHSFWSGTTIKGIHFILTDSQKKQLLHGVTLRFQSIVEPVQMKINDISYKIHFEKEDVRFPFGPVAQHPLGLDSAGRDVLSRIVHGLRISMTFGMLLVFGSMSLGIVLGAIQGYYGGWIDLLGQRLTEIWNALPFLYIMILMGAVFGRSFFLLLICYGMFNWIGISYYMRAEFLRLRHLSFVEAAQCLGLPTWKILLNHILPNALTPIITFAPFSLVGAIGSLAALDYLGFGLPPPTPSWGELFAQAQSFRWAWWLILYPFLALFVVMLLGVFVGEGVRNAYDPKPYSRLQ</sequence>
<comment type="similarity">
    <text evidence="5">Belongs to the binding-protein-dependent transport system permease family.</text>
</comment>
<evidence type="ECO:0000256" key="4">
    <source>
        <dbReference type="ARBA" id="ARBA00023136"/>
    </source>
</evidence>